<evidence type="ECO:0000313" key="7">
    <source>
        <dbReference type="Proteomes" id="UP001648503"/>
    </source>
</evidence>
<gene>
    <name evidence="6" type="ORF">BASA50_007059</name>
</gene>
<name>A0ABQ8FAW8_9FUNG</name>
<comment type="caution">
    <text evidence="6">The sequence shown here is derived from an EMBL/GenBank/DDBJ whole genome shotgun (WGS) entry which is preliminary data.</text>
</comment>
<reference evidence="6 7" key="1">
    <citation type="submission" date="2021-02" db="EMBL/GenBank/DDBJ databases">
        <title>Variation within the Batrachochytrium salamandrivorans European outbreak.</title>
        <authorList>
            <person name="Kelly M."/>
            <person name="Pasmans F."/>
            <person name="Shea T.P."/>
            <person name="Munoz J.F."/>
            <person name="Carranza S."/>
            <person name="Cuomo C.A."/>
            <person name="Martel A."/>
        </authorList>
    </citation>
    <scope>NUCLEOTIDE SEQUENCE [LARGE SCALE GENOMIC DNA]</scope>
    <source>
        <strain evidence="6 7">AMFP18/2</strain>
    </source>
</reference>
<dbReference type="Gene3D" id="3.10.270.10">
    <property type="entry name" value="Urate Oxidase"/>
    <property type="match status" value="1"/>
</dbReference>
<evidence type="ECO:0000256" key="3">
    <source>
        <dbReference type="ARBA" id="ARBA00022631"/>
    </source>
</evidence>
<dbReference type="PANTHER" id="PTHR42874">
    <property type="entry name" value="URICASE"/>
    <property type="match status" value="1"/>
</dbReference>
<keyword evidence="5" id="KW-0576">Peroxisome</keyword>
<accession>A0ABQ8FAW8</accession>
<keyword evidence="7" id="KW-1185">Reference proteome</keyword>
<evidence type="ECO:0000256" key="2">
    <source>
        <dbReference type="ARBA" id="ARBA00009760"/>
    </source>
</evidence>
<keyword evidence="4 5" id="KW-0560">Oxidoreductase</keyword>
<dbReference type="PIRSF" id="PIRSF000241">
    <property type="entry name" value="Urate_oxidase"/>
    <property type="match status" value="1"/>
</dbReference>
<evidence type="ECO:0000313" key="6">
    <source>
        <dbReference type="EMBL" id="KAH6593833.1"/>
    </source>
</evidence>
<evidence type="ECO:0000256" key="1">
    <source>
        <dbReference type="ARBA" id="ARBA00004831"/>
    </source>
</evidence>
<dbReference type="PANTHER" id="PTHR42874:SF1">
    <property type="entry name" value="URICASE"/>
    <property type="match status" value="1"/>
</dbReference>
<dbReference type="InterPro" id="IPR002042">
    <property type="entry name" value="Uricase"/>
</dbReference>
<dbReference type="Pfam" id="PF01014">
    <property type="entry name" value="Uricase"/>
    <property type="match status" value="2"/>
</dbReference>
<sequence>MSAYLSSQKYGKDKVRVVKVTDLPPSSAPGAANLKHQHVQELTCRVLLSGAQFETSYSRGNNQLVVPTDTVKNTIYFLAQTTPGTLEDIESFGKIICRHFLKEYNHVEGVHVHIYAHDWTRIQTSTYVPTTDKATGSLISTTSPTDTKLVVGPHPHSFYRAGEQKRLTDITAERVHSAGKSAAPASNFQIKFSITSGICDLYVLKSTGSSFENYHTDRLTTLPPMAERVLSTDVTAKWTFPPSIESLQDNSAPVFTPTYNAVRQITLDLFANHDSPSVQNTLYRMGELVLTACPHVHDITYELPNKHVFVYDLKRFGIDNKTGGASTVYYPVADPSGLITATISRQRSKL</sequence>
<protein>
    <recommendedName>
        <fullName evidence="5">Uricase</fullName>
        <ecNumber evidence="5">1.7.3.3</ecNumber>
    </recommendedName>
    <alternativeName>
        <fullName evidence="5">Urate oxidase</fullName>
    </alternativeName>
</protein>
<dbReference type="EC" id="1.7.3.3" evidence="5"/>
<proteinExistence type="inferred from homology"/>
<dbReference type="Proteomes" id="UP001648503">
    <property type="component" value="Unassembled WGS sequence"/>
</dbReference>
<comment type="similarity">
    <text evidence="2 5">Belongs to the uricase family.</text>
</comment>
<dbReference type="SUPFAM" id="SSF55620">
    <property type="entry name" value="Tetrahydrobiopterin biosynthesis enzymes-like"/>
    <property type="match status" value="2"/>
</dbReference>
<dbReference type="NCBIfam" id="TIGR03383">
    <property type="entry name" value="urate_oxi"/>
    <property type="match status" value="1"/>
</dbReference>
<comment type="subcellular location">
    <subcellularLocation>
        <location evidence="5">Peroxisome</location>
    </subcellularLocation>
</comment>
<comment type="catalytic activity">
    <reaction evidence="5">
        <text>urate + O2 + H2O = 5-hydroxyisourate + H2O2</text>
        <dbReference type="Rhea" id="RHEA:21368"/>
        <dbReference type="ChEBI" id="CHEBI:15377"/>
        <dbReference type="ChEBI" id="CHEBI:15379"/>
        <dbReference type="ChEBI" id="CHEBI:16240"/>
        <dbReference type="ChEBI" id="CHEBI:17775"/>
        <dbReference type="ChEBI" id="CHEBI:18072"/>
        <dbReference type="EC" id="1.7.3.3"/>
    </reaction>
</comment>
<comment type="function">
    <text evidence="5">Catalyzes the oxidation of uric acid to 5-hydroxyisourate, which is further processed to form (S)-allantoin.</text>
</comment>
<evidence type="ECO:0000256" key="5">
    <source>
        <dbReference type="PIRNR" id="PIRNR000241"/>
    </source>
</evidence>
<keyword evidence="3 5" id="KW-0659">Purine metabolism</keyword>
<dbReference type="EMBL" id="JAFCIX010000344">
    <property type="protein sequence ID" value="KAH6593833.1"/>
    <property type="molecule type" value="Genomic_DNA"/>
</dbReference>
<comment type="pathway">
    <text evidence="1 5">Purine metabolism; urate degradation; (S)-allantoin from urate: step 1/3.</text>
</comment>
<organism evidence="6 7">
    <name type="scientific">Batrachochytrium salamandrivorans</name>
    <dbReference type="NCBI Taxonomy" id="1357716"/>
    <lineage>
        <taxon>Eukaryota</taxon>
        <taxon>Fungi</taxon>
        <taxon>Fungi incertae sedis</taxon>
        <taxon>Chytridiomycota</taxon>
        <taxon>Chytridiomycota incertae sedis</taxon>
        <taxon>Chytridiomycetes</taxon>
        <taxon>Rhizophydiales</taxon>
        <taxon>Rhizophydiales incertae sedis</taxon>
        <taxon>Batrachochytrium</taxon>
    </lineage>
</organism>
<evidence type="ECO:0000256" key="4">
    <source>
        <dbReference type="ARBA" id="ARBA00023002"/>
    </source>
</evidence>